<feature type="transmembrane region" description="Helical" evidence="2">
    <location>
        <begin position="99"/>
        <end position="125"/>
    </location>
</feature>
<dbReference type="AlphaFoldDB" id="A0AAE3G3J7"/>
<dbReference type="EMBL" id="JALJXV010000005">
    <property type="protein sequence ID" value="MCP1675151.1"/>
    <property type="molecule type" value="Genomic_DNA"/>
</dbReference>
<evidence type="ECO:0000313" key="4">
    <source>
        <dbReference type="Proteomes" id="UP001205843"/>
    </source>
</evidence>
<accession>A0AAE3G3J7</accession>
<name>A0AAE3G3J7_9GAMM</name>
<keyword evidence="4" id="KW-1185">Reference proteome</keyword>
<evidence type="ECO:0000256" key="1">
    <source>
        <dbReference type="ARBA" id="ARBA00010894"/>
    </source>
</evidence>
<dbReference type="InterPro" id="IPR003425">
    <property type="entry name" value="CCB3/YggT"/>
</dbReference>
<feature type="transmembrane region" description="Helical" evidence="2">
    <location>
        <begin position="69"/>
        <end position="87"/>
    </location>
</feature>
<dbReference type="PANTHER" id="PTHR33219:SF14">
    <property type="entry name" value="PROTEIN COFACTOR ASSEMBLY OF COMPLEX C SUBUNIT B CCB3, CHLOROPLASTIC-RELATED"/>
    <property type="match status" value="1"/>
</dbReference>
<feature type="transmembrane region" description="Helical" evidence="2">
    <location>
        <begin position="12"/>
        <end position="31"/>
    </location>
</feature>
<comment type="similarity">
    <text evidence="1">Belongs to the YggT family.</text>
</comment>
<dbReference type="Pfam" id="PF02325">
    <property type="entry name" value="CCB3_YggT"/>
    <property type="match status" value="2"/>
</dbReference>
<comment type="caution">
    <text evidence="3">The sequence shown here is derived from an EMBL/GenBank/DDBJ whole genome shotgun (WGS) entry which is preliminary data.</text>
</comment>
<keyword evidence="2" id="KW-1133">Transmembrane helix</keyword>
<keyword evidence="2" id="KW-0812">Transmembrane</keyword>
<keyword evidence="2" id="KW-0472">Membrane</keyword>
<protein>
    <submittedName>
        <fullName evidence="3">YggT family protein</fullName>
    </submittedName>
</protein>
<evidence type="ECO:0000256" key="2">
    <source>
        <dbReference type="SAM" id="Phobius"/>
    </source>
</evidence>
<organism evidence="3 4">
    <name type="scientific">Natronocella acetinitrilica</name>
    <dbReference type="NCBI Taxonomy" id="414046"/>
    <lineage>
        <taxon>Bacteria</taxon>
        <taxon>Pseudomonadati</taxon>
        <taxon>Pseudomonadota</taxon>
        <taxon>Gammaproteobacteria</taxon>
        <taxon>Chromatiales</taxon>
        <taxon>Ectothiorhodospiraceae</taxon>
        <taxon>Natronocella</taxon>
    </lineage>
</organism>
<evidence type="ECO:0000313" key="3">
    <source>
        <dbReference type="EMBL" id="MCP1675151.1"/>
    </source>
</evidence>
<dbReference type="PANTHER" id="PTHR33219">
    <property type="entry name" value="YLMG HOMOLOG PROTEIN 2, CHLOROPLASTIC"/>
    <property type="match status" value="1"/>
</dbReference>
<sequence length="191" mass="21265">MTGNYLGDPMAFLINTLVGLYILAIMLRFLLQWFRADFYNPISQVLVKITHPVLRPMRRVIPSAGRIDTASIVLMVLLQFAALWLVFSIQGRVPGAGALLALSAWELVNLLLNVFLFATIIRIVLSWVNPGAHHPAISILDSLTDPLLTPLRRVIPSAGGLDFSPMIVIFGIMFLKMLLRPIFLDVARMMA</sequence>
<dbReference type="RefSeq" id="WP_253478166.1">
    <property type="nucleotide sequence ID" value="NZ_JALJXV010000005.1"/>
</dbReference>
<feature type="transmembrane region" description="Helical" evidence="2">
    <location>
        <begin position="163"/>
        <end position="183"/>
    </location>
</feature>
<dbReference type="Proteomes" id="UP001205843">
    <property type="component" value="Unassembled WGS sequence"/>
</dbReference>
<proteinExistence type="inferred from homology"/>
<dbReference type="GO" id="GO:0016020">
    <property type="term" value="C:membrane"/>
    <property type="evidence" value="ECO:0007669"/>
    <property type="project" value="InterPro"/>
</dbReference>
<gene>
    <name evidence="3" type="ORF">J2T57_002299</name>
</gene>
<reference evidence="3" key="1">
    <citation type="submission" date="2022-03" db="EMBL/GenBank/DDBJ databases">
        <title>Genomic Encyclopedia of Type Strains, Phase III (KMG-III): the genomes of soil and plant-associated and newly described type strains.</title>
        <authorList>
            <person name="Whitman W."/>
        </authorList>
    </citation>
    <scope>NUCLEOTIDE SEQUENCE</scope>
    <source>
        <strain evidence="3">ANL 6-2</strain>
    </source>
</reference>